<dbReference type="Gene3D" id="1.20.1250.20">
    <property type="entry name" value="MFS general substrate transporter like domains"/>
    <property type="match status" value="1"/>
</dbReference>
<keyword evidence="2" id="KW-1003">Cell membrane</keyword>
<evidence type="ECO:0000256" key="2">
    <source>
        <dbReference type="ARBA" id="ARBA00022475"/>
    </source>
</evidence>
<dbReference type="RefSeq" id="WP_191298701.1">
    <property type="nucleotide sequence ID" value="NZ_BNAR01000004.1"/>
</dbReference>
<feature type="transmembrane region" description="Helical" evidence="6">
    <location>
        <begin position="287"/>
        <end position="308"/>
    </location>
</feature>
<dbReference type="InterPro" id="IPR036259">
    <property type="entry name" value="MFS_trans_sf"/>
</dbReference>
<evidence type="ECO:0000313" key="7">
    <source>
        <dbReference type="EMBL" id="GHH39773.1"/>
    </source>
</evidence>
<comment type="subcellular location">
    <subcellularLocation>
        <location evidence="1">Cell membrane</location>
        <topology evidence="1">Multi-pass membrane protein</topology>
    </subcellularLocation>
</comment>
<evidence type="ECO:0000256" key="1">
    <source>
        <dbReference type="ARBA" id="ARBA00004651"/>
    </source>
</evidence>
<dbReference type="PANTHER" id="PTHR23513:SF11">
    <property type="entry name" value="STAPHYLOFERRIN A TRANSPORTER"/>
    <property type="match status" value="1"/>
</dbReference>
<dbReference type="Pfam" id="PF07690">
    <property type="entry name" value="MFS_1"/>
    <property type="match status" value="1"/>
</dbReference>
<dbReference type="Proteomes" id="UP000605568">
    <property type="component" value="Unassembled WGS sequence"/>
</dbReference>
<feature type="transmembrane region" description="Helical" evidence="6">
    <location>
        <begin position="107"/>
        <end position="125"/>
    </location>
</feature>
<evidence type="ECO:0000256" key="4">
    <source>
        <dbReference type="ARBA" id="ARBA00022989"/>
    </source>
</evidence>
<feature type="transmembrane region" description="Helical" evidence="6">
    <location>
        <begin position="52"/>
        <end position="72"/>
    </location>
</feature>
<evidence type="ECO:0000256" key="6">
    <source>
        <dbReference type="SAM" id="Phobius"/>
    </source>
</evidence>
<gene>
    <name evidence="7" type="ORF">GCM10017774_31940</name>
</gene>
<protein>
    <recommendedName>
        <fullName evidence="9">MFS transporter</fullName>
    </recommendedName>
</protein>
<dbReference type="PANTHER" id="PTHR23513">
    <property type="entry name" value="INTEGRAL MEMBRANE EFFLUX PROTEIN-RELATED"/>
    <property type="match status" value="1"/>
</dbReference>
<evidence type="ECO:0008006" key="9">
    <source>
        <dbReference type="Google" id="ProtNLM"/>
    </source>
</evidence>
<feature type="transmembrane region" description="Helical" evidence="6">
    <location>
        <begin position="254"/>
        <end position="275"/>
    </location>
</feature>
<evidence type="ECO:0000313" key="8">
    <source>
        <dbReference type="Proteomes" id="UP000605568"/>
    </source>
</evidence>
<keyword evidence="8" id="KW-1185">Reference proteome</keyword>
<feature type="transmembrane region" description="Helical" evidence="6">
    <location>
        <begin position="344"/>
        <end position="363"/>
    </location>
</feature>
<feature type="transmembrane region" description="Helical" evidence="6">
    <location>
        <begin position="224"/>
        <end position="248"/>
    </location>
</feature>
<comment type="caution">
    <text evidence="7">The sequence shown here is derived from an EMBL/GenBank/DDBJ whole genome shotgun (WGS) entry which is preliminary data.</text>
</comment>
<name>A0ABQ3MMU0_9PSEU</name>
<feature type="transmembrane region" description="Helical" evidence="6">
    <location>
        <begin position="314"/>
        <end position="332"/>
    </location>
</feature>
<organism evidence="7 8">
    <name type="scientific">Lentzea cavernae</name>
    <dbReference type="NCBI Taxonomy" id="2020703"/>
    <lineage>
        <taxon>Bacteria</taxon>
        <taxon>Bacillati</taxon>
        <taxon>Actinomycetota</taxon>
        <taxon>Actinomycetes</taxon>
        <taxon>Pseudonocardiales</taxon>
        <taxon>Pseudonocardiaceae</taxon>
        <taxon>Lentzea</taxon>
    </lineage>
</organism>
<sequence>MSTATARVTFGQVLFRPVFRELLATRAIVITADVLRTVALSTAIFSSTGSPLLAALAFGLAFVPQAFTGVLLGPLADRVRPRRLIVTAYLLTGAATGLLGLVVPPTWVVLTVITLIGCLGPALNGTTGRLMADVLEGDAYVIGRSVMSMAMSFAQLGGLAAGGLAVAAVGPPSALLISSGAVFASAAAVRLLMPDLPAARGSGNVVRQGLSGTRQLLANRTTRVLLLAQWLPPAFVVGAESLLISYALGRGFTTGAAGLMLASLPVGMIVGEFLVARFLAPDARRRAVPALIALLGLPLPALAFDLPIAVCCALLAVSGAGFAFSLGIAAPFRDAVPEARRGQSFTVLSAGLMTAQGIGPALWGTLAEVVPIGHAIAAAGVCTVLTAAVLRPALR</sequence>
<keyword evidence="5 6" id="KW-0472">Membrane</keyword>
<evidence type="ECO:0000256" key="5">
    <source>
        <dbReference type="ARBA" id="ARBA00023136"/>
    </source>
</evidence>
<keyword evidence="3 6" id="KW-0812">Transmembrane</keyword>
<feature type="transmembrane region" description="Helical" evidence="6">
    <location>
        <begin position="369"/>
        <end position="390"/>
    </location>
</feature>
<reference evidence="8" key="1">
    <citation type="journal article" date="2019" name="Int. J. Syst. Evol. Microbiol.">
        <title>The Global Catalogue of Microorganisms (GCM) 10K type strain sequencing project: providing services to taxonomists for standard genome sequencing and annotation.</title>
        <authorList>
            <consortium name="The Broad Institute Genomics Platform"/>
            <consortium name="The Broad Institute Genome Sequencing Center for Infectious Disease"/>
            <person name="Wu L."/>
            <person name="Ma J."/>
        </authorList>
    </citation>
    <scope>NUCLEOTIDE SEQUENCE [LARGE SCALE GENOMIC DNA]</scope>
    <source>
        <strain evidence="8">CGMCC 4.7367</strain>
    </source>
</reference>
<evidence type="ECO:0000256" key="3">
    <source>
        <dbReference type="ARBA" id="ARBA00022692"/>
    </source>
</evidence>
<feature type="transmembrane region" description="Helical" evidence="6">
    <location>
        <begin position="23"/>
        <end position="46"/>
    </location>
</feature>
<dbReference type="EMBL" id="BNAR01000004">
    <property type="protein sequence ID" value="GHH39773.1"/>
    <property type="molecule type" value="Genomic_DNA"/>
</dbReference>
<dbReference type="SUPFAM" id="SSF103473">
    <property type="entry name" value="MFS general substrate transporter"/>
    <property type="match status" value="1"/>
</dbReference>
<accession>A0ABQ3MMU0</accession>
<proteinExistence type="predicted"/>
<keyword evidence="4 6" id="KW-1133">Transmembrane helix</keyword>
<dbReference type="InterPro" id="IPR011701">
    <property type="entry name" value="MFS"/>
</dbReference>